<proteinExistence type="predicted"/>
<protein>
    <submittedName>
        <fullName evidence="2">Uncharacterized protein</fullName>
    </submittedName>
</protein>
<accession>A0A0K0D255</accession>
<organism evidence="1 2">
    <name type="scientific">Angiostrongylus cantonensis</name>
    <name type="common">Rat lungworm</name>
    <dbReference type="NCBI Taxonomy" id="6313"/>
    <lineage>
        <taxon>Eukaryota</taxon>
        <taxon>Metazoa</taxon>
        <taxon>Ecdysozoa</taxon>
        <taxon>Nematoda</taxon>
        <taxon>Chromadorea</taxon>
        <taxon>Rhabditida</taxon>
        <taxon>Rhabditina</taxon>
        <taxon>Rhabditomorpha</taxon>
        <taxon>Strongyloidea</taxon>
        <taxon>Metastrongylidae</taxon>
        <taxon>Angiostrongylus</taxon>
    </lineage>
</organism>
<dbReference type="STRING" id="6313.A0A0K0D255"/>
<reference evidence="1" key="1">
    <citation type="submission" date="2012-09" db="EMBL/GenBank/DDBJ databases">
        <authorList>
            <person name="Martin A.A."/>
        </authorList>
    </citation>
    <scope>NUCLEOTIDE SEQUENCE</scope>
</reference>
<reference evidence="2" key="2">
    <citation type="submission" date="2017-02" db="UniProtKB">
        <authorList>
            <consortium name="WormBaseParasite"/>
        </authorList>
    </citation>
    <scope>IDENTIFICATION</scope>
</reference>
<evidence type="ECO:0000313" key="1">
    <source>
        <dbReference type="Proteomes" id="UP000035642"/>
    </source>
</evidence>
<sequence>MPKFIKRKRLHEIYGQPEDSQQVRGIEMELLRAALRSKRNEMFSRKMKCVTKEQFCALYLEDQLWRRIVGGSILICDSIRSNAKLAFQRKFENMLNNSRVSASRNHRETNFARSQNTVDDAPKKSTVTILGGMTKPESALSVLEFGPSFSPLQPISKTTLRKIACNLYELQDRLRYQAKQRTAKRAENQEAAALPPSPFLRTFFRQQDANEKIDIKFRVFSDGVLKTLNHYRDRRLISNLTAAQKCGLREIRELINSSESS</sequence>
<keyword evidence="1" id="KW-1185">Reference proteome</keyword>
<dbReference type="Proteomes" id="UP000035642">
    <property type="component" value="Unassembled WGS sequence"/>
</dbReference>
<dbReference type="WBParaSite" id="ACAC_0000415001-mRNA-1">
    <property type="protein sequence ID" value="ACAC_0000415001-mRNA-1"/>
    <property type="gene ID" value="ACAC_0000415001"/>
</dbReference>
<name>A0A0K0D255_ANGCA</name>
<dbReference type="AlphaFoldDB" id="A0A0K0D255"/>
<evidence type="ECO:0000313" key="2">
    <source>
        <dbReference type="WBParaSite" id="ACAC_0000415001-mRNA-1"/>
    </source>
</evidence>